<name>V4ABJ9_LOTGI</name>
<dbReference type="EMBL" id="KB202094">
    <property type="protein sequence ID" value="ESO92455.1"/>
    <property type="molecule type" value="Genomic_DNA"/>
</dbReference>
<dbReference type="OrthoDB" id="407198at2759"/>
<dbReference type="HOGENOM" id="CLU_030894_4_4_1"/>
<dbReference type="InterPro" id="IPR050092">
    <property type="entry name" value="RNase_H"/>
</dbReference>
<evidence type="ECO:0000256" key="1">
    <source>
        <dbReference type="ARBA" id="ARBA00000077"/>
    </source>
</evidence>
<dbReference type="GO" id="GO:0043137">
    <property type="term" value="P:DNA replication, removal of RNA primer"/>
    <property type="evidence" value="ECO:0007669"/>
    <property type="project" value="TreeGrafter"/>
</dbReference>
<dbReference type="KEGG" id="lgi:LOTGIDRAFT_120973"/>
<gene>
    <name evidence="9" type="ORF">LOTGIDRAFT_120973</name>
</gene>
<dbReference type="GO" id="GO:0046872">
    <property type="term" value="F:metal ion binding"/>
    <property type="evidence" value="ECO:0007669"/>
    <property type="project" value="UniProtKB-KW"/>
</dbReference>
<evidence type="ECO:0000313" key="9">
    <source>
        <dbReference type="EMBL" id="ESO92455.1"/>
    </source>
</evidence>
<dbReference type="InterPro" id="IPR012337">
    <property type="entry name" value="RNaseH-like_sf"/>
</dbReference>
<evidence type="ECO:0000256" key="7">
    <source>
        <dbReference type="ARBA" id="ARBA00022801"/>
    </source>
</evidence>
<evidence type="ECO:0000313" key="10">
    <source>
        <dbReference type="Proteomes" id="UP000030746"/>
    </source>
</evidence>
<sequence length="168" mass="18600">MLFNTRILIAGIPFAESEGTIVYTDGACFNNGQKGATAGVGVYWGPHHKDNVSRSLDGRQTNNRAEIHAAIIAIEQAKSKNIDKLVLYTDSEFLINSITKWIDGWKRRDWKLSTGKPVINKEDFEELDKALEGINVKWVYVRGHCGNPGNEAADRLANEGARSNVNGK</sequence>
<dbReference type="Gene3D" id="3.30.420.10">
    <property type="entry name" value="Ribonuclease H-like superfamily/Ribonuclease H"/>
    <property type="match status" value="1"/>
</dbReference>
<keyword evidence="10" id="KW-1185">Reference proteome</keyword>
<evidence type="ECO:0000256" key="4">
    <source>
        <dbReference type="ARBA" id="ARBA00022722"/>
    </source>
</evidence>
<keyword evidence="6" id="KW-0255">Endonuclease</keyword>
<evidence type="ECO:0000256" key="6">
    <source>
        <dbReference type="ARBA" id="ARBA00022759"/>
    </source>
</evidence>
<organism evidence="9 10">
    <name type="scientific">Lottia gigantea</name>
    <name type="common">Giant owl limpet</name>
    <dbReference type="NCBI Taxonomy" id="225164"/>
    <lineage>
        <taxon>Eukaryota</taxon>
        <taxon>Metazoa</taxon>
        <taxon>Spiralia</taxon>
        <taxon>Lophotrochozoa</taxon>
        <taxon>Mollusca</taxon>
        <taxon>Gastropoda</taxon>
        <taxon>Patellogastropoda</taxon>
        <taxon>Lottioidea</taxon>
        <taxon>Lottiidae</taxon>
        <taxon>Lottia</taxon>
    </lineage>
</organism>
<evidence type="ECO:0000256" key="5">
    <source>
        <dbReference type="ARBA" id="ARBA00022723"/>
    </source>
</evidence>
<dbReference type="GO" id="GO:0003676">
    <property type="term" value="F:nucleic acid binding"/>
    <property type="evidence" value="ECO:0007669"/>
    <property type="project" value="InterPro"/>
</dbReference>
<accession>V4ABJ9</accession>
<dbReference type="STRING" id="225164.V4ABJ9"/>
<dbReference type="RefSeq" id="XP_009057006.1">
    <property type="nucleotide sequence ID" value="XM_009058758.1"/>
</dbReference>
<dbReference type="SUPFAM" id="SSF53098">
    <property type="entry name" value="Ribonuclease H-like"/>
    <property type="match status" value="1"/>
</dbReference>
<dbReference type="Pfam" id="PF00075">
    <property type="entry name" value="RNase_H"/>
    <property type="match status" value="1"/>
</dbReference>
<dbReference type="EC" id="3.1.26.4" evidence="3"/>
<evidence type="ECO:0000259" key="8">
    <source>
        <dbReference type="PROSITE" id="PS50879"/>
    </source>
</evidence>
<dbReference type="GO" id="GO:0004523">
    <property type="term" value="F:RNA-DNA hybrid ribonuclease activity"/>
    <property type="evidence" value="ECO:0007669"/>
    <property type="project" value="UniProtKB-EC"/>
</dbReference>
<dbReference type="PANTHER" id="PTHR10642">
    <property type="entry name" value="RIBONUCLEASE H1"/>
    <property type="match status" value="1"/>
</dbReference>
<keyword evidence="7" id="KW-0378">Hydrolase</keyword>
<dbReference type="CTD" id="20231916"/>
<dbReference type="CDD" id="cd09280">
    <property type="entry name" value="RNase_HI_eukaryote_like"/>
    <property type="match status" value="1"/>
</dbReference>
<dbReference type="Proteomes" id="UP000030746">
    <property type="component" value="Unassembled WGS sequence"/>
</dbReference>
<comment type="similarity">
    <text evidence="2">Belongs to the RNase H family.</text>
</comment>
<feature type="domain" description="RNase H type-1" evidence="8">
    <location>
        <begin position="16"/>
        <end position="162"/>
    </location>
</feature>
<evidence type="ECO:0000256" key="2">
    <source>
        <dbReference type="ARBA" id="ARBA00005300"/>
    </source>
</evidence>
<dbReference type="GeneID" id="20231916"/>
<protein>
    <recommendedName>
        <fullName evidence="3">ribonuclease H</fullName>
        <ecNumber evidence="3">3.1.26.4</ecNumber>
    </recommendedName>
</protein>
<dbReference type="AlphaFoldDB" id="V4ABJ9"/>
<dbReference type="PANTHER" id="PTHR10642:SF26">
    <property type="entry name" value="RIBONUCLEASE H1"/>
    <property type="match status" value="1"/>
</dbReference>
<dbReference type="InterPro" id="IPR036397">
    <property type="entry name" value="RNaseH_sf"/>
</dbReference>
<dbReference type="OMA" id="GWAAVIQ"/>
<evidence type="ECO:0000256" key="3">
    <source>
        <dbReference type="ARBA" id="ARBA00012180"/>
    </source>
</evidence>
<dbReference type="InterPro" id="IPR002156">
    <property type="entry name" value="RNaseH_domain"/>
</dbReference>
<reference evidence="9 10" key="1">
    <citation type="journal article" date="2013" name="Nature">
        <title>Insights into bilaterian evolution from three spiralian genomes.</title>
        <authorList>
            <person name="Simakov O."/>
            <person name="Marletaz F."/>
            <person name="Cho S.J."/>
            <person name="Edsinger-Gonzales E."/>
            <person name="Havlak P."/>
            <person name="Hellsten U."/>
            <person name="Kuo D.H."/>
            <person name="Larsson T."/>
            <person name="Lv J."/>
            <person name="Arendt D."/>
            <person name="Savage R."/>
            <person name="Osoegawa K."/>
            <person name="de Jong P."/>
            <person name="Grimwood J."/>
            <person name="Chapman J.A."/>
            <person name="Shapiro H."/>
            <person name="Aerts A."/>
            <person name="Otillar R.P."/>
            <person name="Terry A.Y."/>
            <person name="Boore J.L."/>
            <person name="Grigoriev I.V."/>
            <person name="Lindberg D.R."/>
            <person name="Seaver E.C."/>
            <person name="Weisblat D.A."/>
            <person name="Putnam N.H."/>
            <person name="Rokhsar D.S."/>
        </authorList>
    </citation>
    <scope>NUCLEOTIDE SEQUENCE [LARGE SCALE GENOMIC DNA]</scope>
</reference>
<comment type="catalytic activity">
    <reaction evidence="1">
        <text>Endonucleolytic cleavage to 5'-phosphomonoester.</text>
        <dbReference type="EC" id="3.1.26.4"/>
    </reaction>
</comment>
<proteinExistence type="inferred from homology"/>
<keyword evidence="4" id="KW-0540">Nuclease</keyword>
<dbReference type="FunFam" id="3.30.420.10:FF:000049">
    <property type="entry name" value="Ribonuclease H1"/>
    <property type="match status" value="1"/>
</dbReference>
<dbReference type="PROSITE" id="PS50879">
    <property type="entry name" value="RNASE_H_1"/>
    <property type="match status" value="1"/>
</dbReference>
<keyword evidence="5" id="KW-0479">Metal-binding</keyword>